<dbReference type="NCBIfam" id="TIGR02473">
    <property type="entry name" value="flagell_FliJ"/>
    <property type="match status" value="1"/>
</dbReference>
<dbReference type="Proteomes" id="UP000187172">
    <property type="component" value="Unassembled WGS sequence"/>
</dbReference>
<comment type="subcellular location">
    <subcellularLocation>
        <location evidence="1">Cell membrane</location>
        <topology evidence="1">Peripheral membrane protein</topology>
        <orientation evidence="1">Cytoplasmic side</orientation>
    </subcellularLocation>
</comment>
<keyword evidence="11" id="KW-0969">Cilium</keyword>
<keyword evidence="6" id="KW-0145">Chemotaxis</keyword>
<proteinExistence type="inferred from homology"/>
<name>A0A1R1F359_9BACL</name>
<keyword evidence="10" id="KW-1006">Bacterial flagellum protein export</keyword>
<dbReference type="GO" id="GO:0005886">
    <property type="term" value="C:plasma membrane"/>
    <property type="evidence" value="ECO:0007669"/>
    <property type="project" value="UniProtKB-SubCell"/>
</dbReference>
<evidence type="ECO:0000256" key="10">
    <source>
        <dbReference type="ARBA" id="ARBA00023225"/>
    </source>
</evidence>
<dbReference type="InterPro" id="IPR012823">
    <property type="entry name" value="Flagell_FliJ"/>
</dbReference>
<keyword evidence="11" id="KW-0282">Flagellum</keyword>
<evidence type="ECO:0000256" key="8">
    <source>
        <dbReference type="ARBA" id="ARBA00022927"/>
    </source>
</evidence>
<evidence type="ECO:0000256" key="1">
    <source>
        <dbReference type="ARBA" id="ARBA00004413"/>
    </source>
</evidence>
<accession>A0A1R1F359</accession>
<dbReference type="Gene3D" id="1.10.287.1700">
    <property type="match status" value="1"/>
</dbReference>
<evidence type="ECO:0000256" key="9">
    <source>
        <dbReference type="ARBA" id="ARBA00023136"/>
    </source>
</evidence>
<keyword evidence="12" id="KW-1185">Reference proteome</keyword>
<gene>
    <name evidence="11" type="ORF">BK138_08100</name>
</gene>
<evidence type="ECO:0000256" key="2">
    <source>
        <dbReference type="ARBA" id="ARBA00010004"/>
    </source>
</evidence>
<dbReference type="GO" id="GO:0071973">
    <property type="term" value="P:bacterial-type flagellum-dependent cell motility"/>
    <property type="evidence" value="ECO:0007669"/>
    <property type="project" value="InterPro"/>
</dbReference>
<dbReference type="STRING" id="297318.BK138_08100"/>
<reference evidence="11 12" key="1">
    <citation type="submission" date="2016-11" db="EMBL/GenBank/DDBJ databases">
        <title>Paenibacillus species isolates.</title>
        <authorList>
            <person name="Beno S.M."/>
        </authorList>
    </citation>
    <scope>NUCLEOTIDE SEQUENCE [LARGE SCALE GENOMIC DNA]</scope>
    <source>
        <strain evidence="11 12">FSL R5-0378</strain>
    </source>
</reference>
<keyword evidence="11" id="KW-0966">Cell projection</keyword>
<evidence type="ECO:0000256" key="4">
    <source>
        <dbReference type="ARBA" id="ARBA00022448"/>
    </source>
</evidence>
<dbReference type="GO" id="GO:0009288">
    <property type="term" value="C:bacterial-type flagellum"/>
    <property type="evidence" value="ECO:0007669"/>
    <property type="project" value="InterPro"/>
</dbReference>
<comment type="caution">
    <text evidence="11">The sequence shown here is derived from an EMBL/GenBank/DDBJ whole genome shotgun (WGS) entry which is preliminary data.</text>
</comment>
<dbReference type="Pfam" id="PF02050">
    <property type="entry name" value="FliJ"/>
    <property type="match status" value="1"/>
</dbReference>
<evidence type="ECO:0000313" key="12">
    <source>
        <dbReference type="Proteomes" id="UP000187172"/>
    </source>
</evidence>
<evidence type="ECO:0000256" key="5">
    <source>
        <dbReference type="ARBA" id="ARBA00022475"/>
    </source>
</evidence>
<keyword evidence="9" id="KW-0472">Membrane</keyword>
<dbReference type="GO" id="GO:0006935">
    <property type="term" value="P:chemotaxis"/>
    <property type="evidence" value="ECO:0007669"/>
    <property type="project" value="UniProtKB-KW"/>
</dbReference>
<keyword evidence="5" id="KW-1003">Cell membrane</keyword>
<evidence type="ECO:0000313" key="11">
    <source>
        <dbReference type="EMBL" id="OMF58470.1"/>
    </source>
</evidence>
<dbReference type="RefSeq" id="WP_076168154.1">
    <property type="nucleotide sequence ID" value="NZ_MRTP01000001.1"/>
</dbReference>
<evidence type="ECO:0000256" key="6">
    <source>
        <dbReference type="ARBA" id="ARBA00022500"/>
    </source>
</evidence>
<comment type="similarity">
    <text evidence="2">Belongs to the FliJ family.</text>
</comment>
<keyword evidence="7" id="KW-1005">Bacterial flagellum biogenesis</keyword>
<evidence type="ECO:0000256" key="7">
    <source>
        <dbReference type="ARBA" id="ARBA00022795"/>
    </source>
</evidence>
<evidence type="ECO:0000256" key="3">
    <source>
        <dbReference type="ARBA" id="ARBA00020392"/>
    </source>
</evidence>
<dbReference type="EMBL" id="MRTP01000001">
    <property type="protein sequence ID" value="OMF58470.1"/>
    <property type="molecule type" value="Genomic_DNA"/>
</dbReference>
<dbReference type="GO" id="GO:0015031">
    <property type="term" value="P:protein transport"/>
    <property type="evidence" value="ECO:0007669"/>
    <property type="project" value="UniProtKB-KW"/>
</dbReference>
<dbReference type="AlphaFoldDB" id="A0A1R1F359"/>
<organism evidence="11 12">
    <name type="scientific">Paenibacillus rhizosphaerae</name>
    <dbReference type="NCBI Taxonomy" id="297318"/>
    <lineage>
        <taxon>Bacteria</taxon>
        <taxon>Bacillati</taxon>
        <taxon>Bacillota</taxon>
        <taxon>Bacilli</taxon>
        <taxon>Bacillales</taxon>
        <taxon>Paenibacillaceae</taxon>
        <taxon>Paenibacillus</taxon>
    </lineage>
</organism>
<sequence length="149" mass="17288">MRFQYAFQKIVDLKSNERTQAEWMLSSAIGKLQAEEKSLGELLDIRESMVKQLQEAAGQCVPVSMIQEIQAYVEYLDQCIRMKHVDVNRANMKVQIQQKHLSTKMLDENVWLKARDKAKTAFQQQALLHEQNELDEMATVRFAMGARAR</sequence>
<dbReference type="InterPro" id="IPR053716">
    <property type="entry name" value="Flag_assembly_chemotaxis_eff"/>
</dbReference>
<keyword evidence="8" id="KW-0653">Protein transport</keyword>
<protein>
    <recommendedName>
        <fullName evidence="3">Flagellar FliJ protein</fullName>
    </recommendedName>
</protein>
<dbReference type="GO" id="GO:0044781">
    <property type="term" value="P:bacterial-type flagellum organization"/>
    <property type="evidence" value="ECO:0007669"/>
    <property type="project" value="UniProtKB-KW"/>
</dbReference>
<keyword evidence="4" id="KW-0813">Transport</keyword>